<keyword evidence="1" id="KW-0472">Membrane</keyword>
<organism evidence="2 5">
    <name type="scientific">Bacillus thuringiensis serovar iberica</name>
    <dbReference type="NCBI Taxonomy" id="180866"/>
    <lineage>
        <taxon>Bacteria</taxon>
        <taxon>Bacillati</taxon>
        <taxon>Bacillota</taxon>
        <taxon>Bacilli</taxon>
        <taxon>Bacillales</taxon>
        <taxon>Bacillaceae</taxon>
        <taxon>Bacillus</taxon>
        <taxon>Bacillus cereus group</taxon>
    </lineage>
</organism>
<dbReference type="EMBL" id="MOOP01000160">
    <property type="protein sequence ID" value="OUB40518.1"/>
    <property type="molecule type" value="Genomic_DNA"/>
</dbReference>
<protein>
    <submittedName>
        <fullName evidence="2">Uncharacterized protein</fullName>
    </submittedName>
</protein>
<evidence type="ECO:0000313" key="4">
    <source>
        <dbReference type="EMBL" id="OUB52100.1"/>
    </source>
</evidence>
<evidence type="ECO:0000313" key="5">
    <source>
        <dbReference type="Proteomes" id="UP000195120"/>
    </source>
</evidence>
<keyword evidence="1" id="KW-1133">Transmembrane helix</keyword>
<gene>
    <name evidence="4" type="ORF">BK741_07210</name>
    <name evidence="3" type="ORF">BK741_08420</name>
    <name evidence="2" type="ORF">BK741_29975</name>
</gene>
<comment type="caution">
    <text evidence="2">The sequence shown here is derived from an EMBL/GenBank/DDBJ whole genome shotgun (WGS) entry which is preliminary data.</text>
</comment>
<proteinExistence type="predicted"/>
<reference evidence="2 5" key="1">
    <citation type="submission" date="2016-10" db="EMBL/GenBank/DDBJ databases">
        <title>Comparative genomics of Bacillus thuringiensis reveals a path to pathogens against multiple invertebrate hosts.</title>
        <authorList>
            <person name="Zheng J."/>
            <person name="Gao Q."/>
            <person name="Liu H."/>
            <person name="Peng D."/>
            <person name="Ruan L."/>
            <person name="Sun M."/>
        </authorList>
    </citation>
    <scope>NUCLEOTIDE SEQUENCE [LARGE SCALE GENOMIC DNA]</scope>
    <source>
        <strain evidence="2">BGSC 4BW1</strain>
    </source>
</reference>
<evidence type="ECO:0000313" key="3">
    <source>
        <dbReference type="EMBL" id="OUB51502.1"/>
    </source>
</evidence>
<accession>A0A9X6L9D0</accession>
<name>A0A9X6L9D0_BACTU</name>
<dbReference type="AlphaFoldDB" id="A0A9X6L9D0"/>
<dbReference type="EMBL" id="MOOP01000039">
    <property type="protein sequence ID" value="OUB51502.1"/>
    <property type="molecule type" value="Genomic_DNA"/>
</dbReference>
<evidence type="ECO:0000256" key="1">
    <source>
        <dbReference type="SAM" id="Phobius"/>
    </source>
</evidence>
<dbReference type="EMBL" id="MOOP01000034">
    <property type="protein sequence ID" value="OUB52100.1"/>
    <property type="molecule type" value="Genomic_DNA"/>
</dbReference>
<dbReference type="Proteomes" id="UP000195120">
    <property type="component" value="Unassembled WGS sequence"/>
</dbReference>
<evidence type="ECO:0000313" key="2">
    <source>
        <dbReference type="EMBL" id="OUB40518.1"/>
    </source>
</evidence>
<sequence>MRQDCLKLHAATGTLLSPEGLNKRLNIKTVLFYNIFFLYSYNKEKICEQIQIANQLLLYFGVFWMLLYFSTKYFRECIIHNLKVVFKHLESKNNRNTYKEGVNRF</sequence>
<feature type="transmembrane region" description="Helical" evidence="1">
    <location>
        <begin position="53"/>
        <end position="71"/>
    </location>
</feature>
<keyword evidence="1" id="KW-0812">Transmembrane</keyword>